<dbReference type="RefSeq" id="WP_167667869.1">
    <property type="nucleotide sequence ID" value="NZ_FOCL01000003.1"/>
</dbReference>
<evidence type="ECO:0000313" key="1">
    <source>
        <dbReference type="EMBL" id="SEN44812.1"/>
    </source>
</evidence>
<proteinExistence type="predicted"/>
<dbReference type="Proteomes" id="UP000198942">
    <property type="component" value="Unassembled WGS sequence"/>
</dbReference>
<gene>
    <name evidence="1" type="ORF">SAMN05192574_103192</name>
</gene>
<dbReference type="AlphaFoldDB" id="A0A1H8GLD4"/>
<accession>A0A1H8GLD4</accession>
<dbReference type="EMBL" id="FOCL01000003">
    <property type="protein sequence ID" value="SEN44812.1"/>
    <property type="molecule type" value="Genomic_DNA"/>
</dbReference>
<protein>
    <submittedName>
        <fullName evidence="1">Uncharacterized protein</fullName>
    </submittedName>
</protein>
<name>A0A1H8GLD4_9SPHI</name>
<sequence>MSTINLKITDETFAGKILNEIRIAVSGERLTIKDIIEARVYAEVEAYNDKLTETFTGLVQPTDAEAFLNGFKIKKVKRIDAEKQVYTALDAFQKNGFFVLIDNRQAESLEEEILVNNESTVSFIKLTPLVGG</sequence>
<organism evidence="1 2">
    <name type="scientific">Mucilaginibacter gossypiicola</name>
    <dbReference type="NCBI Taxonomy" id="551995"/>
    <lineage>
        <taxon>Bacteria</taxon>
        <taxon>Pseudomonadati</taxon>
        <taxon>Bacteroidota</taxon>
        <taxon>Sphingobacteriia</taxon>
        <taxon>Sphingobacteriales</taxon>
        <taxon>Sphingobacteriaceae</taxon>
        <taxon>Mucilaginibacter</taxon>
    </lineage>
</organism>
<keyword evidence="2" id="KW-1185">Reference proteome</keyword>
<reference evidence="2" key="1">
    <citation type="submission" date="2016-10" db="EMBL/GenBank/DDBJ databases">
        <authorList>
            <person name="Varghese N."/>
            <person name="Submissions S."/>
        </authorList>
    </citation>
    <scope>NUCLEOTIDE SEQUENCE [LARGE SCALE GENOMIC DNA]</scope>
    <source>
        <strain evidence="2">Gh-48</strain>
    </source>
</reference>
<dbReference type="STRING" id="551995.SAMN05192574_103192"/>
<evidence type="ECO:0000313" key="2">
    <source>
        <dbReference type="Proteomes" id="UP000198942"/>
    </source>
</evidence>